<keyword evidence="3" id="KW-1185">Reference proteome</keyword>
<dbReference type="EMBL" id="CACSLK010024540">
    <property type="protein sequence ID" value="CAA0823289.1"/>
    <property type="molecule type" value="Genomic_DNA"/>
</dbReference>
<dbReference type="Proteomes" id="UP001153555">
    <property type="component" value="Unassembled WGS sequence"/>
</dbReference>
<comment type="caution">
    <text evidence="2">The sequence shown here is derived from an EMBL/GenBank/DDBJ whole genome shotgun (WGS) entry which is preliminary data.</text>
</comment>
<dbReference type="AlphaFoldDB" id="A0A9N7N007"/>
<feature type="coiled-coil region" evidence="1">
    <location>
        <begin position="5"/>
        <end position="71"/>
    </location>
</feature>
<accession>A0A9N7N007</accession>
<evidence type="ECO:0000256" key="1">
    <source>
        <dbReference type="SAM" id="Coils"/>
    </source>
</evidence>
<evidence type="ECO:0000313" key="3">
    <source>
        <dbReference type="Proteomes" id="UP001153555"/>
    </source>
</evidence>
<proteinExistence type="predicted"/>
<feature type="non-terminal residue" evidence="2">
    <location>
        <position position="73"/>
    </location>
</feature>
<gene>
    <name evidence="2" type="ORF">SHERM_20453</name>
</gene>
<reference evidence="2" key="1">
    <citation type="submission" date="2019-12" db="EMBL/GenBank/DDBJ databases">
        <authorList>
            <person name="Scholes J."/>
        </authorList>
    </citation>
    <scope>NUCLEOTIDE SEQUENCE</scope>
</reference>
<dbReference type="OrthoDB" id="10255539at2759"/>
<protein>
    <submittedName>
        <fullName evidence="2">Structural maintenance of chromosomes protein 2-1</fullName>
    </submittedName>
</protein>
<feature type="non-terminal residue" evidence="2">
    <location>
        <position position="1"/>
    </location>
</feature>
<keyword evidence="1" id="KW-0175">Coiled coil</keyword>
<evidence type="ECO:0000313" key="2">
    <source>
        <dbReference type="EMBL" id="CAA0823289.1"/>
    </source>
</evidence>
<organism evidence="2 3">
    <name type="scientific">Striga hermonthica</name>
    <name type="common">Purple witchweed</name>
    <name type="synonym">Buchnera hermonthica</name>
    <dbReference type="NCBI Taxonomy" id="68872"/>
    <lineage>
        <taxon>Eukaryota</taxon>
        <taxon>Viridiplantae</taxon>
        <taxon>Streptophyta</taxon>
        <taxon>Embryophyta</taxon>
        <taxon>Tracheophyta</taxon>
        <taxon>Spermatophyta</taxon>
        <taxon>Magnoliopsida</taxon>
        <taxon>eudicotyledons</taxon>
        <taxon>Gunneridae</taxon>
        <taxon>Pentapetalae</taxon>
        <taxon>asterids</taxon>
        <taxon>lamiids</taxon>
        <taxon>Lamiales</taxon>
        <taxon>Orobanchaceae</taxon>
        <taxon>Buchnereae</taxon>
        <taxon>Striga</taxon>
    </lineage>
</organism>
<sequence>LRELVKKIEEELGAAKSTIKNKQLLYKECVAKVSDLEKSIHSHAGNRESRLKDLEKNIKVTKNQMEVASKNLK</sequence>
<name>A0A9N7N007_STRHE</name>